<reference evidence="3 4" key="1">
    <citation type="submission" date="2020-06" db="EMBL/GenBank/DDBJ databases">
        <title>Transcriptomic and genomic resources for Thalictrum thalictroides and T. hernandezii: Facilitating candidate gene discovery in an emerging model plant lineage.</title>
        <authorList>
            <person name="Arias T."/>
            <person name="Riano-Pachon D.M."/>
            <person name="Di Stilio V.S."/>
        </authorList>
    </citation>
    <scope>NUCLEOTIDE SEQUENCE [LARGE SCALE GENOMIC DNA]</scope>
    <source>
        <strain evidence="4">cv. WT478/WT964</strain>
        <tissue evidence="3">Leaves</tissue>
    </source>
</reference>
<evidence type="ECO:0000313" key="4">
    <source>
        <dbReference type="Proteomes" id="UP000554482"/>
    </source>
</evidence>
<name>A0A7J6XGS0_THATH</name>
<feature type="chain" id="PRO_5029529449" evidence="1">
    <location>
        <begin position="23"/>
        <end position="389"/>
    </location>
</feature>
<accession>A0A7J6XGS0</accession>
<dbReference type="Pfam" id="PF03080">
    <property type="entry name" value="Neprosin"/>
    <property type="match status" value="1"/>
</dbReference>
<dbReference type="PANTHER" id="PTHR31589:SF246">
    <property type="entry name" value="CARBOXYL-TERMINAL PEPTIDASE"/>
    <property type="match status" value="1"/>
</dbReference>
<gene>
    <name evidence="3" type="ORF">FRX31_002674</name>
</gene>
<dbReference type="InterPro" id="IPR004314">
    <property type="entry name" value="Neprosin"/>
</dbReference>
<feature type="signal peptide" evidence="1">
    <location>
        <begin position="1"/>
        <end position="22"/>
    </location>
</feature>
<comment type="caution">
    <text evidence="3">The sequence shown here is derived from an EMBL/GenBank/DDBJ whole genome shotgun (WGS) entry which is preliminary data.</text>
</comment>
<keyword evidence="1" id="KW-0732">Signal</keyword>
<dbReference type="InterPro" id="IPR025521">
    <property type="entry name" value="Neprosin_propep"/>
</dbReference>
<dbReference type="AlphaFoldDB" id="A0A7J6XGS0"/>
<evidence type="ECO:0000313" key="3">
    <source>
        <dbReference type="EMBL" id="KAF5207740.1"/>
    </source>
</evidence>
<keyword evidence="4" id="KW-1185">Reference proteome</keyword>
<sequence>MGVMVFVFFAFSLFAFDHGVSGKSIARVEDFELEQQLKQLNKPFVKSIQRKDGRIYDCVLINKQPAFDHPKLKYHVLQMRPTSFPQGLKLHDESSTLTSTYLEELEDGGCPIETVPIKRILKEDLIRTKSLSGIHPLTQDRGGSHYANTTNRIPFGDGYYGAQAIIGIYNPSVSYGQASEVMISISNGPPLNNIDVGWTVNPILYGDYRTRLFTRWTGSHNTGCYNTNCPGFVQTNNKIPLDNHLWPISTYGGDQHGLAFSIFQNNETNDWWLNIGGSTLGYWPASLFDSLSTNATSIVWGGATHSPVAAIYKAQMGSGRFPDEGYGKACFFSHIQLVNEKTSNVFTEPSFVTTSADKPLCYNVNGNAKIGDGTGYSFFFGGPGGICGY</sequence>
<organism evidence="3 4">
    <name type="scientific">Thalictrum thalictroides</name>
    <name type="common">Rue-anemone</name>
    <name type="synonym">Anemone thalictroides</name>
    <dbReference type="NCBI Taxonomy" id="46969"/>
    <lineage>
        <taxon>Eukaryota</taxon>
        <taxon>Viridiplantae</taxon>
        <taxon>Streptophyta</taxon>
        <taxon>Embryophyta</taxon>
        <taxon>Tracheophyta</taxon>
        <taxon>Spermatophyta</taxon>
        <taxon>Magnoliopsida</taxon>
        <taxon>Ranunculales</taxon>
        <taxon>Ranunculaceae</taxon>
        <taxon>Thalictroideae</taxon>
        <taxon>Thalictrum</taxon>
    </lineage>
</organism>
<evidence type="ECO:0000259" key="2">
    <source>
        <dbReference type="PROSITE" id="PS52045"/>
    </source>
</evidence>
<dbReference type="InterPro" id="IPR053168">
    <property type="entry name" value="Glutamic_endopeptidase"/>
</dbReference>
<feature type="domain" description="Neprosin PEP catalytic" evidence="2">
    <location>
        <begin position="139"/>
        <end position="388"/>
    </location>
</feature>
<dbReference type="EMBL" id="JABWDY010001029">
    <property type="protein sequence ID" value="KAF5207740.1"/>
    <property type="molecule type" value="Genomic_DNA"/>
</dbReference>
<protein>
    <submittedName>
        <fullName evidence="3">Putative NEP-interacting protein</fullName>
    </submittedName>
</protein>
<dbReference type="Pfam" id="PF14365">
    <property type="entry name" value="Neprosin_AP"/>
    <property type="match status" value="1"/>
</dbReference>
<dbReference type="OrthoDB" id="1858978at2759"/>
<dbReference type="PROSITE" id="PS52045">
    <property type="entry name" value="NEPROSIN_PEP_CD"/>
    <property type="match status" value="1"/>
</dbReference>
<dbReference type="Gene3D" id="3.90.1320.10">
    <property type="entry name" value="Outer-capsid protein sigma 3, large lobe"/>
    <property type="match status" value="1"/>
</dbReference>
<dbReference type="PANTHER" id="PTHR31589">
    <property type="entry name" value="PROTEIN, PUTATIVE (DUF239)-RELATED-RELATED"/>
    <property type="match status" value="1"/>
</dbReference>
<evidence type="ECO:0000256" key="1">
    <source>
        <dbReference type="SAM" id="SignalP"/>
    </source>
</evidence>
<proteinExistence type="predicted"/>
<dbReference type="Proteomes" id="UP000554482">
    <property type="component" value="Unassembled WGS sequence"/>
</dbReference>